<name>A0A2U0UBP9_9BACT</name>
<dbReference type="AlphaFoldDB" id="A0A2U0UBP9"/>
<dbReference type="Proteomes" id="UP000245870">
    <property type="component" value="Unassembled WGS sequence"/>
</dbReference>
<protein>
    <submittedName>
        <fullName evidence="1">Uncharacterized protein</fullName>
    </submittedName>
</protein>
<organism evidence="1 2">
    <name type="scientific">Hallella colorans</name>
    <dbReference type="NCBI Taxonomy" id="1703337"/>
    <lineage>
        <taxon>Bacteria</taxon>
        <taxon>Pseudomonadati</taxon>
        <taxon>Bacteroidota</taxon>
        <taxon>Bacteroidia</taxon>
        <taxon>Bacteroidales</taxon>
        <taxon>Prevotellaceae</taxon>
        <taxon>Hallella</taxon>
    </lineage>
</organism>
<accession>A0A2U0UBP9</accession>
<evidence type="ECO:0000313" key="1">
    <source>
        <dbReference type="EMBL" id="PVX55082.1"/>
    </source>
</evidence>
<sequence>MMPAKITIRSCLAGIILVNIYYLNGHFHSTKASIAS</sequence>
<reference evidence="1 2" key="1">
    <citation type="submission" date="2018-05" db="EMBL/GenBank/DDBJ databases">
        <title>Genomic Encyclopedia of Type Strains, Phase IV (KMG-IV): sequencing the most valuable type-strain genomes for metagenomic binning, comparative biology and taxonomic classification.</title>
        <authorList>
            <person name="Goeker M."/>
        </authorList>
    </citation>
    <scope>NUCLEOTIDE SEQUENCE [LARGE SCALE GENOMIC DNA]</scope>
    <source>
        <strain evidence="1 2">DSM 100333</strain>
    </source>
</reference>
<dbReference type="EMBL" id="QENY01000007">
    <property type="protein sequence ID" value="PVX55082.1"/>
    <property type="molecule type" value="Genomic_DNA"/>
</dbReference>
<gene>
    <name evidence="1" type="ORF">C7379_10761</name>
</gene>
<comment type="caution">
    <text evidence="1">The sequence shown here is derived from an EMBL/GenBank/DDBJ whole genome shotgun (WGS) entry which is preliminary data.</text>
</comment>
<evidence type="ECO:0000313" key="2">
    <source>
        <dbReference type="Proteomes" id="UP000245870"/>
    </source>
</evidence>
<keyword evidence="2" id="KW-1185">Reference proteome</keyword>
<proteinExistence type="predicted"/>